<keyword evidence="3" id="KW-1185">Reference proteome</keyword>
<feature type="compositionally biased region" description="Polar residues" evidence="1">
    <location>
        <begin position="202"/>
        <end position="211"/>
    </location>
</feature>
<sequence length="323" mass="32630">MADFPPPDEADFSSLPLPEPQPAPLGRDALPEPPAGQKRPPSPGKEPPTPSSSSTVSCVQQQDPPAGTALPAPAAEPGQAPSPVVPPAPPLPPPPAPSTPNTFKKAVANGSRVEPKESVAPARSKGGAAPKEDASLPIVTPSLLQMVRLRSVSVEPAAGTRERAPPQKPARRALSTRQPSPPRDLRAAATGAPGGDGRLSPAQKSTASTASFIFAKSPKKLVIETPSSPEAQADLKRNLVAELMSFSGQRAAAPAPGKPQAAPKPAKIPPPVAKKPSLGPGPAPLSPKGTEAPGAPLPDGKPKPQSPPAPLAATQVQASGLPF</sequence>
<evidence type="ECO:0000313" key="2">
    <source>
        <dbReference type="Ensembl" id="ENSNPEP00000012483.1"/>
    </source>
</evidence>
<evidence type="ECO:0000256" key="1">
    <source>
        <dbReference type="SAM" id="MobiDB-lite"/>
    </source>
</evidence>
<proteinExistence type="predicted"/>
<feature type="compositionally biased region" description="Low complexity" evidence="1">
    <location>
        <begin position="251"/>
        <end position="265"/>
    </location>
</feature>
<feature type="compositionally biased region" description="Pro residues" evidence="1">
    <location>
        <begin position="40"/>
        <end position="50"/>
    </location>
</feature>
<evidence type="ECO:0000313" key="3">
    <source>
        <dbReference type="Proteomes" id="UP000694420"/>
    </source>
</evidence>
<feature type="compositionally biased region" description="Pro residues" evidence="1">
    <location>
        <begin position="266"/>
        <end position="285"/>
    </location>
</feature>
<protein>
    <submittedName>
        <fullName evidence="2">Uncharacterized protein</fullName>
    </submittedName>
</protein>
<dbReference type="AlphaFoldDB" id="A0A8C7EDM9"/>
<dbReference type="PANTHER" id="PTHR23039">
    <property type="entry name" value="NANCE-HORAN SYNDROME PROTEIN"/>
    <property type="match status" value="1"/>
</dbReference>
<dbReference type="PANTHER" id="PTHR23039:SF6">
    <property type="entry name" value="SIMILAR TO MKIAA1522 PROTEIN"/>
    <property type="match status" value="1"/>
</dbReference>
<organism evidence="2 3">
    <name type="scientific">Nothoprocta perdicaria</name>
    <name type="common">Chilean tinamou</name>
    <name type="synonym">Crypturus perdicarius</name>
    <dbReference type="NCBI Taxonomy" id="30464"/>
    <lineage>
        <taxon>Eukaryota</taxon>
        <taxon>Metazoa</taxon>
        <taxon>Chordata</taxon>
        <taxon>Craniata</taxon>
        <taxon>Vertebrata</taxon>
        <taxon>Euteleostomi</taxon>
        <taxon>Archelosauria</taxon>
        <taxon>Archosauria</taxon>
        <taxon>Dinosauria</taxon>
        <taxon>Saurischia</taxon>
        <taxon>Theropoda</taxon>
        <taxon>Coelurosauria</taxon>
        <taxon>Aves</taxon>
        <taxon>Palaeognathae</taxon>
        <taxon>Tinamiformes</taxon>
        <taxon>Tinamidae</taxon>
        <taxon>Nothoprocta</taxon>
    </lineage>
</organism>
<feature type="compositionally biased region" description="Acidic residues" evidence="1">
    <location>
        <begin position="1"/>
        <end position="11"/>
    </location>
</feature>
<dbReference type="Ensembl" id="ENSNPET00000012790.1">
    <property type="protein sequence ID" value="ENSNPEP00000012483.1"/>
    <property type="gene ID" value="ENSNPEG00000009329.1"/>
</dbReference>
<dbReference type="Proteomes" id="UP000694420">
    <property type="component" value="Unplaced"/>
</dbReference>
<name>A0A8C7EDM9_NOTPE</name>
<feature type="region of interest" description="Disordered" evidence="1">
    <location>
        <begin position="248"/>
        <end position="323"/>
    </location>
</feature>
<feature type="compositionally biased region" description="Low complexity" evidence="1">
    <location>
        <begin position="64"/>
        <end position="77"/>
    </location>
</feature>
<feature type="compositionally biased region" description="Pro residues" evidence="1">
    <location>
        <begin position="83"/>
        <end position="98"/>
    </location>
</feature>
<reference evidence="2" key="1">
    <citation type="submission" date="2025-08" db="UniProtKB">
        <authorList>
            <consortium name="Ensembl"/>
        </authorList>
    </citation>
    <scope>IDENTIFICATION</scope>
</reference>
<accession>A0A8C7EDM9</accession>
<feature type="region of interest" description="Disordered" evidence="1">
    <location>
        <begin position="1"/>
        <end position="217"/>
    </location>
</feature>
<dbReference type="GO" id="GO:0030154">
    <property type="term" value="P:cell differentiation"/>
    <property type="evidence" value="ECO:0007669"/>
    <property type="project" value="TreeGrafter"/>
</dbReference>
<reference evidence="2" key="2">
    <citation type="submission" date="2025-09" db="UniProtKB">
        <authorList>
            <consortium name="Ensembl"/>
        </authorList>
    </citation>
    <scope>IDENTIFICATION</scope>
</reference>
<feature type="compositionally biased region" description="Polar residues" evidence="1">
    <location>
        <begin position="314"/>
        <end position="323"/>
    </location>
</feature>